<evidence type="ECO:0000313" key="2">
    <source>
        <dbReference type="Proteomes" id="UP000095282"/>
    </source>
</evidence>
<feature type="domain" description="F-box" evidence="1">
    <location>
        <begin position="2"/>
        <end position="50"/>
    </location>
</feature>
<keyword evidence="2" id="KW-1185">Reference proteome</keyword>
<protein>
    <submittedName>
        <fullName evidence="3">F-box domain-containing protein</fullName>
    </submittedName>
</protein>
<dbReference type="PROSITE" id="PS50181">
    <property type="entry name" value="FBOX"/>
    <property type="match status" value="1"/>
</dbReference>
<dbReference type="PANTHER" id="PTHR21503">
    <property type="entry name" value="F-BOX-CONTAINING HYPOTHETICAL PROTEIN C.ELEGANS"/>
    <property type="match status" value="1"/>
</dbReference>
<reference evidence="3" key="1">
    <citation type="submission" date="2016-11" db="UniProtKB">
        <authorList>
            <consortium name="WormBaseParasite"/>
        </authorList>
    </citation>
    <scope>IDENTIFICATION</scope>
</reference>
<name>A0A1I7UT88_9PELO</name>
<dbReference type="WBParaSite" id="Csp11.Scaffold630.g19118.t1">
    <property type="protein sequence ID" value="Csp11.Scaffold630.g19118.t1"/>
    <property type="gene ID" value="Csp11.Scaffold630.g19118"/>
</dbReference>
<dbReference type="Proteomes" id="UP000095282">
    <property type="component" value="Unplaced"/>
</dbReference>
<dbReference type="PANTHER" id="PTHR21503:SF8">
    <property type="entry name" value="F-BOX ASSOCIATED DOMAIN-CONTAINING PROTEIN-RELATED"/>
    <property type="match status" value="1"/>
</dbReference>
<evidence type="ECO:0000259" key="1">
    <source>
        <dbReference type="PROSITE" id="PS50181"/>
    </source>
</evidence>
<evidence type="ECO:0000313" key="3">
    <source>
        <dbReference type="WBParaSite" id="Csp11.Scaffold630.g19118.t1"/>
    </source>
</evidence>
<organism evidence="2 3">
    <name type="scientific">Caenorhabditis tropicalis</name>
    <dbReference type="NCBI Taxonomy" id="1561998"/>
    <lineage>
        <taxon>Eukaryota</taxon>
        <taxon>Metazoa</taxon>
        <taxon>Ecdysozoa</taxon>
        <taxon>Nematoda</taxon>
        <taxon>Chromadorea</taxon>
        <taxon>Rhabditida</taxon>
        <taxon>Rhabditina</taxon>
        <taxon>Rhabditomorpha</taxon>
        <taxon>Rhabditoidea</taxon>
        <taxon>Rhabditidae</taxon>
        <taxon>Peloderinae</taxon>
        <taxon>Caenorhabditis</taxon>
    </lineage>
</organism>
<sequence>MSFPLLRLPCLALEEIVKNCNHKEILFLVQTSSRARRLISRHTKSHFVKISFVDEIIVPHVQLFYGDQEFFRILIYAEGENFDSSWKFKTLVPVSYDNEEQCLLSCWTKYDQAFQEILDFLNEVFRIEDVSLVNNPKDFYRLVPIAEHVASKNLKIRSVYWSLFSGNEEMENRLLTVTKCATDFKIREMNFFSIRFDHFHLFRMDRLEIDHSSWMTAENVVALRNCKRVRLGSVWFEATDINKILLEYIEDPGELLELRLTSRKDIRLGDVVTGLNAVEVFDGNHWEGQKFRITGQNGIRFSATMLWEDTIVITRET</sequence>
<proteinExistence type="predicted"/>
<dbReference type="Pfam" id="PF00646">
    <property type="entry name" value="F-box"/>
    <property type="match status" value="1"/>
</dbReference>
<accession>A0A1I7UT88</accession>
<dbReference type="AlphaFoldDB" id="A0A1I7UT88"/>
<dbReference type="InterPro" id="IPR001810">
    <property type="entry name" value="F-box_dom"/>
</dbReference>